<dbReference type="Gene3D" id="3.40.250.10">
    <property type="entry name" value="Rhodanese-like domain"/>
    <property type="match status" value="1"/>
</dbReference>
<dbReference type="InterPro" id="IPR036873">
    <property type="entry name" value="Rhodanese-like_dom_sf"/>
</dbReference>
<reference evidence="4 5" key="1">
    <citation type="submission" date="2015-08" db="EMBL/GenBank/DDBJ databases">
        <authorList>
            <person name="Babu N.S."/>
            <person name="Beckwith C.J."/>
            <person name="Beseler K.G."/>
            <person name="Brison A."/>
            <person name="Carone J.V."/>
            <person name="Caskin T.P."/>
            <person name="Diamond M."/>
            <person name="Durham M.E."/>
            <person name="Foxe J.M."/>
            <person name="Go M."/>
            <person name="Henderson B.A."/>
            <person name="Jones I.B."/>
            <person name="McGettigan J.A."/>
            <person name="Micheletti S.J."/>
            <person name="Nasrallah M.E."/>
            <person name="Ortiz D."/>
            <person name="Piller C.R."/>
            <person name="Privatt S.R."/>
            <person name="Schneider S.L."/>
            <person name="Sharp S."/>
            <person name="Smith T.C."/>
            <person name="Stanton J.D."/>
            <person name="Ullery H.E."/>
            <person name="Wilson R.J."/>
            <person name="Serrano M.G."/>
            <person name="Buck G."/>
            <person name="Lee V."/>
            <person name="Wang Y."/>
            <person name="Carvalho R."/>
            <person name="Voegtly L."/>
            <person name="Shi R."/>
            <person name="Duckworth R."/>
            <person name="Johnson A."/>
            <person name="Loviza R."/>
            <person name="Walstead R."/>
            <person name="Shah Z."/>
            <person name="Kiflezghi M."/>
            <person name="Wade K."/>
            <person name="Ball S.L."/>
            <person name="Bradley K.W."/>
            <person name="Asai D.J."/>
            <person name="Bowman C.A."/>
            <person name="Russell D.A."/>
            <person name="Pope W.H."/>
            <person name="Jacobs-Sera D."/>
            <person name="Hendrix R.W."/>
            <person name="Hatfull G.F."/>
        </authorList>
    </citation>
    <scope>NUCLEOTIDE SEQUENCE [LARGE SCALE GENOMIC DNA]</scope>
    <source>
        <strain evidence="4 5">DSM 27648</strain>
    </source>
</reference>
<dbReference type="KEGG" id="llu:AKJ09_04514"/>
<dbReference type="Gene3D" id="2.60.120.10">
    <property type="entry name" value="Jelly Rolls"/>
    <property type="match status" value="1"/>
</dbReference>
<dbReference type="InterPro" id="IPR050807">
    <property type="entry name" value="TransReg_Diox_bact_type"/>
</dbReference>
<dbReference type="PROSITE" id="PS50943">
    <property type="entry name" value="HTH_CROC1"/>
    <property type="match status" value="1"/>
</dbReference>
<dbReference type="SMART" id="SM00530">
    <property type="entry name" value="HTH_XRE"/>
    <property type="match status" value="1"/>
</dbReference>
<protein>
    <submittedName>
        <fullName evidence="4">Transcriptional regulator</fullName>
    </submittedName>
</protein>
<name>A0A0K1PWE8_9BACT</name>
<dbReference type="GO" id="GO:0003677">
    <property type="term" value="F:DNA binding"/>
    <property type="evidence" value="ECO:0007669"/>
    <property type="project" value="UniProtKB-KW"/>
</dbReference>
<dbReference type="InterPro" id="IPR014710">
    <property type="entry name" value="RmlC-like_jellyroll"/>
</dbReference>
<feature type="domain" description="HTH cro/C1-type" evidence="3">
    <location>
        <begin position="123"/>
        <end position="177"/>
    </location>
</feature>
<dbReference type="PROSITE" id="PS50206">
    <property type="entry name" value="RHODANESE_3"/>
    <property type="match status" value="1"/>
</dbReference>
<dbReference type="GO" id="GO:0005829">
    <property type="term" value="C:cytosol"/>
    <property type="evidence" value="ECO:0007669"/>
    <property type="project" value="TreeGrafter"/>
</dbReference>
<dbReference type="CDD" id="cd00158">
    <property type="entry name" value="RHOD"/>
    <property type="match status" value="1"/>
</dbReference>
<dbReference type="InterPro" id="IPR011051">
    <property type="entry name" value="RmlC_Cupin_sf"/>
</dbReference>
<dbReference type="Gene3D" id="1.10.260.40">
    <property type="entry name" value="lambda repressor-like DNA-binding domains"/>
    <property type="match status" value="1"/>
</dbReference>
<keyword evidence="1" id="KW-0238">DNA-binding</keyword>
<dbReference type="InterPro" id="IPR013096">
    <property type="entry name" value="Cupin_2"/>
</dbReference>
<dbReference type="SMART" id="SM00450">
    <property type="entry name" value="RHOD"/>
    <property type="match status" value="1"/>
</dbReference>
<dbReference type="AlphaFoldDB" id="A0A0K1PWE8"/>
<dbReference type="InterPro" id="IPR001763">
    <property type="entry name" value="Rhodanese-like_dom"/>
</dbReference>
<dbReference type="Pfam" id="PF01381">
    <property type="entry name" value="HTH_3"/>
    <property type="match status" value="1"/>
</dbReference>
<dbReference type="GO" id="GO:0003700">
    <property type="term" value="F:DNA-binding transcription factor activity"/>
    <property type="evidence" value="ECO:0007669"/>
    <property type="project" value="TreeGrafter"/>
</dbReference>
<dbReference type="InterPro" id="IPR010982">
    <property type="entry name" value="Lambda_DNA-bd_dom_sf"/>
</dbReference>
<accession>A0A0K1PWE8</accession>
<feature type="domain" description="Rhodanese" evidence="2">
    <location>
        <begin position="15"/>
        <end position="103"/>
    </location>
</feature>
<dbReference type="EMBL" id="CP012333">
    <property type="protein sequence ID" value="AKU97850.1"/>
    <property type="molecule type" value="Genomic_DNA"/>
</dbReference>
<dbReference type="Pfam" id="PF07883">
    <property type="entry name" value="Cupin_2"/>
    <property type="match status" value="1"/>
</dbReference>
<dbReference type="CDD" id="cd02209">
    <property type="entry name" value="cupin_XRE_C"/>
    <property type="match status" value="1"/>
</dbReference>
<dbReference type="SUPFAM" id="SSF51182">
    <property type="entry name" value="RmlC-like cupins"/>
    <property type="match status" value="1"/>
</dbReference>
<dbReference type="CDD" id="cd00093">
    <property type="entry name" value="HTH_XRE"/>
    <property type="match status" value="1"/>
</dbReference>
<sequence>MVRSVAPRDAQELIAKGDIDVVDVRESHEWATGHVPEARLIPLGQLRTDFAGAELGKRVLFLCERGGRSQQAAQLAEQNGVAEVYIMDGGTAEWRASGLPITVPPKSAVEETTELDAIVGENLKRLRSERGWSLDIVAGMTGVGRQTLGQIELGRTVPSLGTLWKIARAFDVPFSVLLAQPTDLGTRIFRRSNARPILDADGRFSSRALFSPDDKGRFEFYELFLAARSREEAEAHAPGTRENLLVTQGRLVLELGKETFELAKGDAIAFTADVPHAYVNASNEECWMSLVMTYPRTL</sequence>
<evidence type="ECO:0000313" key="5">
    <source>
        <dbReference type="Proteomes" id="UP000064967"/>
    </source>
</evidence>
<keyword evidence="5" id="KW-1185">Reference proteome</keyword>
<dbReference type="PANTHER" id="PTHR46797">
    <property type="entry name" value="HTH-TYPE TRANSCRIPTIONAL REGULATOR"/>
    <property type="match status" value="1"/>
</dbReference>
<dbReference type="SUPFAM" id="SSF47413">
    <property type="entry name" value="lambda repressor-like DNA-binding domains"/>
    <property type="match status" value="1"/>
</dbReference>
<dbReference type="Proteomes" id="UP000064967">
    <property type="component" value="Chromosome"/>
</dbReference>
<dbReference type="InterPro" id="IPR001387">
    <property type="entry name" value="Cro/C1-type_HTH"/>
</dbReference>
<evidence type="ECO:0000259" key="3">
    <source>
        <dbReference type="PROSITE" id="PS50943"/>
    </source>
</evidence>
<dbReference type="STRING" id="1391654.AKJ09_04514"/>
<dbReference type="RefSeq" id="WP_146648926.1">
    <property type="nucleotide sequence ID" value="NZ_CP012333.1"/>
</dbReference>
<gene>
    <name evidence="4" type="ORF">AKJ09_04514</name>
</gene>
<organism evidence="4 5">
    <name type="scientific">Labilithrix luteola</name>
    <dbReference type="NCBI Taxonomy" id="1391654"/>
    <lineage>
        <taxon>Bacteria</taxon>
        <taxon>Pseudomonadati</taxon>
        <taxon>Myxococcota</taxon>
        <taxon>Polyangia</taxon>
        <taxon>Polyangiales</taxon>
        <taxon>Labilitrichaceae</taxon>
        <taxon>Labilithrix</taxon>
    </lineage>
</organism>
<dbReference type="OrthoDB" id="5343295at2"/>
<evidence type="ECO:0000313" key="4">
    <source>
        <dbReference type="EMBL" id="AKU97850.1"/>
    </source>
</evidence>
<evidence type="ECO:0000259" key="2">
    <source>
        <dbReference type="PROSITE" id="PS50206"/>
    </source>
</evidence>
<evidence type="ECO:0000256" key="1">
    <source>
        <dbReference type="ARBA" id="ARBA00023125"/>
    </source>
</evidence>
<dbReference type="PATRIC" id="fig|1391654.3.peg.4578"/>
<dbReference type="PANTHER" id="PTHR46797:SF1">
    <property type="entry name" value="METHYLPHOSPHONATE SYNTHASE"/>
    <property type="match status" value="1"/>
</dbReference>
<dbReference type="Pfam" id="PF00581">
    <property type="entry name" value="Rhodanese"/>
    <property type="match status" value="1"/>
</dbReference>
<proteinExistence type="predicted"/>
<dbReference type="SUPFAM" id="SSF52821">
    <property type="entry name" value="Rhodanese/Cell cycle control phosphatase"/>
    <property type="match status" value="1"/>
</dbReference>